<evidence type="ECO:0000256" key="12">
    <source>
        <dbReference type="ARBA" id="ARBA00023170"/>
    </source>
</evidence>
<feature type="domain" description="Fibronectin type-III" evidence="21">
    <location>
        <begin position="1608"/>
        <end position="1707"/>
    </location>
</feature>
<dbReference type="VEuPathDB" id="VectorBase:ASIC005217"/>
<dbReference type="SMART" id="SM00135">
    <property type="entry name" value="LY"/>
    <property type="match status" value="3"/>
</dbReference>
<keyword evidence="6 15" id="KW-0547">Nucleotide-binding</keyword>
<feature type="compositionally biased region" description="Polar residues" evidence="17">
    <location>
        <begin position="2425"/>
        <end position="2437"/>
    </location>
</feature>
<comment type="catalytic activity">
    <reaction evidence="14 16">
        <text>L-tyrosyl-[protein] + ATP = O-phospho-L-tyrosyl-[protein] + ADP + H(+)</text>
        <dbReference type="Rhea" id="RHEA:10596"/>
        <dbReference type="Rhea" id="RHEA-COMP:10136"/>
        <dbReference type="Rhea" id="RHEA-COMP:20101"/>
        <dbReference type="ChEBI" id="CHEBI:15378"/>
        <dbReference type="ChEBI" id="CHEBI:30616"/>
        <dbReference type="ChEBI" id="CHEBI:46858"/>
        <dbReference type="ChEBI" id="CHEBI:61978"/>
        <dbReference type="ChEBI" id="CHEBI:456216"/>
        <dbReference type="EC" id="2.7.10.1"/>
    </reaction>
</comment>
<evidence type="ECO:0000256" key="17">
    <source>
        <dbReference type="SAM" id="MobiDB-lite"/>
    </source>
</evidence>
<feature type="domain" description="Fibronectin type-III" evidence="21">
    <location>
        <begin position="97"/>
        <end position="204"/>
    </location>
</feature>
<dbReference type="InterPro" id="IPR050122">
    <property type="entry name" value="RTK"/>
</dbReference>
<dbReference type="EC" id="2.7.10.1" evidence="16"/>
<sequence>MTSSKLPVCFISFFPFLSFFSGSGTTIQSVTPKKQNNVHQNQTSFTEHIDASCGNDCYIKQNITNQDILEAREWSCIMGCNDGLNQYFRWLKAEIGTPQAPALVADSLTATALSLEWEVPERLLDVSLHRNHGPRSYLVQWRYEEVAGDWKYCRNQSMGENSTVRVDNLQPYTKYRFRVALLLSPKHDQVLTSEQSVIISTLPSGVPTSRPRIVRAVAVDHSRISISWEPGPFPNGPVLSYVLQIKELHPIGYSAIKDITESSTTRYYIFEKLDPERNYSVSVAMRNPEGEGPASITHVTTPVKPKGLEENFLPTLILGAERSILAQSYNMFTDAPTSFYSSPKQQILGTATHIRRGLIFVSDEAGYIYRVPSKPDGEHERVPILTPSAGNNFRPTLLSVDWLNDHLYILGQVRNTMLWQISRCDFDGGHLMVAIAGLQRGPDYFEVDPFNGYLFWVIGGSRADSGLFRLDLGDISNGVKHEIKPQQIVPGRNFGAFAIDHTEYRVLIADQNLNTVLSVSLDGKQVENIRNNTQQPRFEKVKSLALANGLFYWTNGTEVFAEDYHKVHNSYYHNAFPIASNNTYFSISVNLTSEQPIPISPNPPRNVQALVSPDKIKISWDVPYLLGMKGKGAWQAWRYRVELADDELFSTVIHTAEANGTSYVMDIDDRLQPNRVYAIRAAAFTLAGLGSWSSVFRVRTLRTKQQRHLVWASADGIMRSDVIGENVSTMIGRSAELDGSTVTNLAWYNDTLYVVSNSTLRLYRAAPGGVGGWVKFRELESIECVTIDPIGERLYFSNPATQMIVRAGLHGEQHEPIHSVMNVRELRFDAQRGFIYCSSGLILEAFRLNGKNRVQYFGAALFNGKQILGMTLDVDGQKVFWIVRSYQQSHLYWAPLAGTETLKQSARSLLAEEVPVTTAIPTPAPFKPNNIQLTDLTSQGPLLHFSDRLLWLKESQVVIGDLRGENLAYIRSHQLNGTRAFALIDAGEVDLVQRAGQRGHTSFNVLPATVDSSTIRVTGDWRRFNVSWAPVQNVNYTSVFYKLILKLPGARDIVQELTVPYFVYGDGPEHETIAPYTAIDITLHAFTYWRSSGFATTLRHTPAGKPSVPVDSRAFVHYRYREDSYELYASIVFRWSPPLEPNGPIVAYRVDCWTGYNSSTKSVLLDGERITSVGGRAEIQLPGRVHPNTTYYLQVRVCNVDHESEPSAVRWVSLREPGQTLPLLYVATMDQILLFDLDRGTSSAVVSTAIPATLLAELRHERKLLWVNVNGELFINDDVDGKRKLMQIPPSHGKVTALTVDWIARTVYMRVQAPTLGSNGTLHVFDLNRFENGGAEPGTLKPIVLPADPPLIDILQPFPEHRTLLAASRESRSGYILSLDPIYQQMGDVVYFNCSESDGSTEQHAVCDHYREIFDSDGRQAMTQDTSFLYWIANGTVQIQARQYENHTTIDHANSDWQWPQIEDAGALLPVQYQPYPRASCLVPAVHGVQYRPSLHQATENSLTLILPAPETHANCSMRPPGIRYRIQYRTLSSTSGQDNELHVTESYIQRATIGGLRPFTKYVFWVTLLNYYTAAFNGTMGLQIDAPDQEPTAMSTIFSTAAGAPSKPENMRALSISPSEAIVSWRPPRQKNNDRVWYEIYWETETSGRKNRQQQRVIEYTEIDDILSMNLTRLQPDQTYSIGIRAYSTSSTFSDSEAVEIRTFPEPEDIELLSINSTGMRIYWEPPVNAHRYKLQYAPVGTNNWLMLYDSHTDIHTAHTESMHEKPRDRYTHELNELLPKTLYRFSILIYYPDRDVPYMWPREAKQFGFETLADKPGTPGRPVVTQLRQDVYKVSWTPAKDNGAVIEEYGLEALVRNSKRAVRSVEADPEPEVGPQDDDADNSAGDGSVNGMDANSTTNVTAIASEPEFVDEHWSQVYNGTDIYWIIPERHAIHNNLFRVRARNSFGWGPYSEESRPIGEELSSERAIAYVVAFITALVTVVVIVFTVMIFCLRQAEKRKNFPTEPAGGSRLPDVELAILRELPRRGNFIQSTNILYSSGSVPDSEMALLPHIRRDQISIEVGPLLGSGAFGEVNEGLVKGVDGEIETRVAIKTLKKGAKEHEKQEFLQEAQLMSNFKHKHITRLLGVCIDGDELMIVMELMQGGDLLSYLRRSRSAPGQAARLTMLDLISMCQDVASGCRYLEEMHFVHRDLACRNCLVSSVDPRDRVVKIGDFGLARDIYKNDYYRKEGEGLLPVRWMSPESLVDGVFTSQSDIWAFGVLLWEIMTLGEQPYQAKNNVEVLHHVREGGHLDRPKVCPNEMYELMKYCWRFSPEQRPTFRYCLEVLKALRENTSEDTQIIAPFPAKLQQEAVSNPGYLVSEPGNNAFPAGTLRYRQHGECDPALLGTPPTSSSGSSGAAASVGGPKYLELLYEDSNEEQHSHQLAQLPPQQGSPAGQEKVPILVPPTDNGYEIPITDKRCQAALARQLQESAPPPVRTASPFVAGVSGTVDACSSLDPLLPVSINMARLFPDRYVGQAGVSTMGSLDRQMVVGPVQDGLHHIAVRRGAEVMLPMNGEDVVIEISSSITDQDEWKQQS</sequence>
<feature type="domain" description="Fibronectin type-III" evidence="21">
    <location>
        <begin position="1114"/>
        <end position="1217"/>
    </location>
</feature>
<dbReference type="VEuPathDB" id="VectorBase:ASIS013714"/>
<evidence type="ECO:0000256" key="1">
    <source>
        <dbReference type="ARBA" id="ARBA00004167"/>
    </source>
</evidence>
<dbReference type="InterPro" id="IPR036116">
    <property type="entry name" value="FN3_sf"/>
</dbReference>
<evidence type="ECO:0000259" key="21">
    <source>
        <dbReference type="PROSITE" id="PS50853"/>
    </source>
</evidence>
<dbReference type="PROSITE" id="PS00109">
    <property type="entry name" value="PROTEIN_KINASE_TYR"/>
    <property type="match status" value="1"/>
</dbReference>
<dbReference type="FunFam" id="2.60.40.10:FF:002700">
    <property type="entry name" value="Tyrosine-protein kinase receptor"/>
    <property type="match status" value="1"/>
</dbReference>
<feature type="domain" description="Fibronectin type-III" evidence="21">
    <location>
        <begin position="1489"/>
        <end position="1592"/>
    </location>
</feature>
<evidence type="ECO:0000256" key="19">
    <source>
        <dbReference type="SAM" id="SignalP"/>
    </source>
</evidence>
<keyword evidence="19" id="KW-0732">Signal</keyword>
<evidence type="ECO:0000256" key="6">
    <source>
        <dbReference type="ARBA" id="ARBA00022741"/>
    </source>
</evidence>
<reference evidence="23" key="2">
    <citation type="submission" date="2020-05" db="UniProtKB">
        <authorList>
            <consortium name="EnsemblMetazoa"/>
        </authorList>
    </citation>
    <scope>IDENTIFICATION</scope>
</reference>
<evidence type="ECO:0000313" key="22">
    <source>
        <dbReference type="EMBL" id="KFB37897.1"/>
    </source>
</evidence>
<protein>
    <recommendedName>
        <fullName evidence="16">Tyrosine-protein kinase receptor</fullName>
        <ecNumber evidence="16">2.7.10.1</ecNumber>
    </recommendedName>
</protein>
<organism evidence="22">
    <name type="scientific">Anopheles sinensis</name>
    <name type="common">Mosquito</name>
    <dbReference type="NCBI Taxonomy" id="74873"/>
    <lineage>
        <taxon>Eukaryota</taxon>
        <taxon>Metazoa</taxon>
        <taxon>Ecdysozoa</taxon>
        <taxon>Arthropoda</taxon>
        <taxon>Hexapoda</taxon>
        <taxon>Insecta</taxon>
        <taxon>Pterygota</taxon>
        <taxon>Neoptera</taxon>
        <taxon>Endopterygota</taxon>
        <taxon>Diptera</taxon>
        <taxon>Nematocera</taxon>
        <taxon>Culicoidea</taxon>
        <taxon>Culicidae</taxon>
        <taxon>Anophelinae</taxon>
        <taxon>Anopheles</taxon>
    </lineage>
</organism>
<dbReference type="FunFam" id="2.120.10.30:FF:000112">
    <property type="entry name" value="Tyrosine-protein kinase receptor"/>
    <property type="match status" value="1"/>
</dbReference>
<keyword evidence="9 18" id="KW-1133">Transmembrane helix</keyword>
<dbReference type="STRING" id="74873.A0A084VIV3"/>
<dbReference type="Pfam" id="PF07714">
    <property type="entry name" value="PK_Tyr_Ser-Thr"/>
    <property type="match status" value="1"/>
</dbReference>
<dbReference type="EnsemblMetazoa" id="ASIC005217-RA">
    <property type="protein sequence ID" value="ASIC005217-PA"/>
    <property type="gene ID" value="ASIC005217"/>
</dbReference>
<feature type="compositionally biased region" description="Acidic residues" evidence="17">
    <location>
        <begin position="1869"/>
        <end position="1883"/>
    </location>
</feature>
<evidence type="ECO:0000256" key="11">
    <source>
        <dbReference type="ARBA" id="ARBA00023137"/>
    </source>
</evidence>
<dbReference type="GO" id="GO:0005524">
    <property type="term" value="F:ATP binding"/>
    <property type="evidence" value="ECO:0007669"/>
    <property type="project" value="UniProtKB-UniRule"/>
</dbReference>
<dbReference type="SUPFAM" id="SSF56112">
    <property type="entry name" value="Protein kinase-like (PK-like)"/>
    <property type="match status" value="1"/>
</dbReference>
<dbReference type="SUPFAM" id="SSF49265">
    <property type="entry name" value="Fibronectin type III"/>
    <property type="match status" value="5"/>
</dbReference>
<evidence type="ECO:0000259" key="20">
    <source>
        <dbReference type="PROSITE" id="PS50011"/>
    </source>
</evidence>
<feature type="compositionally biased region" description="Low complexity" evidence="17">
    <location>
        <begin position="2389"/>
        <end position="2404"/>
    </location>
</feature>
<dbReference type="InterPro" id="IPR008266">
    <property type="entry name" value="Tyr_kinase_AS"/>
</dbReference>
<keyword evidence="10 18" id="KW-0472">Membrane</keyword>
<dbReference type="PROSITE" id="PS50853">
    <property type="entry name" value="FN3"/>
    <property type="match status" value="6"/>
</dbReference>
<dbReference type="OrthoDB" id="65481at2759"/>
<feature type="region of interest" description="Disordered" evidence="17">
    <location>
        <begin position="1864"/>
        <end position="1897"/>
    </location>
</feature>
<evidence type="ECO:0000256" key="7">
    <source>
        <dbReference type="ARBA" id="ARBA00022777"/>
    </source>
</evidence>
<dbReference type="GO" id="GO:0007399">
    <property type="term" value="P:nervous system development"/>
    <property type="evidence" value="ECO:0007669"/>
    <property type="project" value="UniProtKB-ARBA"/>
</dbReference>
<feature type="domain" description="Fibronectin type-III" evidence="21">
    <location>
        <begin position="603"/>
        <end position="703"/>
    </location>
</feature>
<dbReference type="SMART" id="SM00060">
    <property type="entry name" value="FN3"/>
    <property type="match status" value="8"/>
</dbReference>
<dbReference type="InterPro" id="IPR000033">
    <property type="entry name" value="LDLR_classB_rpt"/>
</dbReference>
<feature type="binding site" evidence="15">
    <location>
        <position position="2095"/>
    </location>
    <ligand>
        <name>ATP</name>
        <dbReference type="ChEBI" id="CHEBI:30616"/>
    </ligand>
</feature>
<dbReference type="InterPro" id="IPR003961">
    <property type="entry name" value="FN3_dom"/>
</dbReference>
<feature type="domain" description="Fibronectin type-III" evidence="21">
    <location>
        <begin position="210"/>
        <end position="306"/>
    </location>
</feature>
<dbReference type="InterPro" id="IPR000719">
    <property type="entry name" value="Prot_kinase_dom"/>
</dbReference>
<evidence type="ECO:0000256" key="5">
    <source>
        <dbReference type="ARBA" id="ARBA00022737"/>
    </source>
</evidence>
<dbReference type="GO" id="GO:0004714">
    <property type="term" value="F:transmembrane receptor protein tyrosine kinase activity"/>
    <property type="evidence" value="ECO:0007669"/>
    <property type="project" value="UniProtKB-EC"/>
</dbReference>
<dbReference type="GO" id="GO:0005886">
    <property type="term" value="C:plasma membrane"/>
    <property type="evidence" value="ECO:0007669"/>
    <property type="project" value="TreeGrafter"/>
</dbReference>
<evidence type="ECO:0000256" key="2">
    <source>
        <dbReference type="ARBA" id="ARBA00022553"/>
    </source>
</evidence>
<keyword evidence="5" id="KW-0677">Repeat</keyword>
<keyword evidence="7" id="KW-0418">Kinase</keyword>
<evidence type="ECO:0000313" key="24">
    <source>
        <dbReference type="Proteomes" id="UP000030765"/>
    </source>
</evidence>
<evidence type="ECO:0000256" key="10">
    <source>
        <dbReference type="ARBA" id="ARBA00023136"/>
    </source>
</evidence>
<feature type="region of interest" description="Disordered" evidence="17">
    <location>
        <begin position="2382"/>
        <end position="2404"/>
    </location>
</feature>
<name>A0A084VIV3_ANOSI</name>
<evidence type="ECO:0000256" key="8">
    <source>
        <dbReference type="ARBA" id="ARBA00022840"/>
    </source>
</evidence>
<keyword evidence="11" id="KW-0829">Tyrosine-protein kinase</keyword>
<comment type="subcellular location">
    <subcellularLocation>
        <location evidence="1">Membrane</location>
        <topology evidence="1">Single-pass membrane protein</topology>
    </subcellularLocation>
</comment>
<dbReference type="GO" id="GO:0007169">
    <property type="term" value="P:cell surface receptor protein tyrosine kinase signaling pathway"/>
    <property type="evidence" value="ECO:0007669"/>
    <property type="project" value="InterPro"/>
</dbReference>
<dbReference type="Gene3D" id="3.30.200.20">
    <property type="entry name" value="Phosphorylase Kinase, domain 1"/>
    <property type="match status" value="1"/>
</dbReference>
<keyword evidence="3" id="KW-0808">Transferase</keyword>
<feature type="signal peptide" evidence="19">
    <location>
        <begin position="1"/>
        <end position="24"/>
    </location>
</feature>
<keyword evidence="8 15" id="KW-0067">ATP-binding</keyword>
<dbReference type="Gene3D" id="1.10.510.10">
    <property type="entry name" value="Transferase(Phosphotransferase) domain 1"/>
    <property type="match status" value="1"/>
</dbReference>
<feature type="transmembrane region" description="Helical" evidence="18">
    <location>
        <begin position="1969"/>
        <end position="1995"/>
    </location>
</feature>
<dbReference type="GO" id="GO:0043235">
    <property type="term" value="C:receptor complex"/>
    <property type="evidence" value="ECO:0007669"/>
    <property type="project" value="TreeGrafter"/>
</dbReference>
<dbReference type="Proteomes" id="UP000030765">
    <property type="component" value="Unassembled WGS sequence"/>
</dbReference>
<dbReference type="FunFam" id="2.60.40.10:FF:002685">
    <property type="entry name" value="Tyrosine-protein kinase receptor"/>
    <property type="match status" value="1"/>
</dbReference>
<keyword evidence="13" id="KW-0325">Glycoprotein</keyword>
<dbReference type="InterPro" id="IPR011042">
    <property type="entry name" value="6-blade_b-propeller_TolB-like"/>
</dbReference>
<dbReference type="FunFam" id="2.60.40.10:FF:002572">
    <property type="entry name" value="Tyrosine-protein kinase receptor"/>
    <property type="match status" value="1"/>
</dbReference>
<evidence type="ECO:0000256" key="9">
    <source>
        <dbReference type="ARBA" id="ARBA00022989"/>
    </source>
</evidence>
<dbReference type="PROSITE" id="PS00239">
    <property type="entry name" value="RECEPTOR_TYR_KIN_II"/>
    <property type="match status" value="1"/>
</dbReference>
<keyword evidence="12 16" id="KW-0675">Receptor</keyword>
<gene>
    <name evidence="22" type="ORF">ZHAS_00005217</name>
</gene>
<keyword evidence="2 16" id="KW-0597">Phosphoprotein</keyword>
<dbReference type="FunFam" id="1.10.510.10:FF:000341">
    <property type="entry name" value="Tyrosine-protein kinase receptor"/>
    <property type="match status" value="1"/>
</dbReference>
<dbReference type="CDD" id="cd00063">
    <property type="entry name" value="FN3"/>
    <property type="match status" value="7"/>
</dbReference>
<dbReference type="InterPro" id="IPR001245">
    <property type="entry name" value="Ser-Thr/Tyr_kinase_cat_dom"/>
</dbReference>
<dbReference type="PRINTS" id="PR00109">
    <property type="entry name" value="TYRKINASE"/>
</dbReference>
<proteinExistence type="inferred from homology"/>
<dbReference type="Gene3D" id="2.120.10.30">
    <property type="entry name" value="TolB, C-terminal domain"/>
    <property type="match status" value="2"/>
</dbReference>
<dbReference type="InterPro" id="IPR013783">
    <property type="entry name" value="Ig-like_fold"/>
</dbReference>
<dbReference type="Pfam" id="PF00041">
    <property type="entry name" value="fn3"/>
    <property type="match status" value="3"/>
</dbReference>
<evidence type="ECO:0000256" key="14">
    <source>
        <dbReference type="ARBA" id="ARBA00051243"/>
    </source>
</evidence>
<feature type="domain" description="Protein kinase" evidence="20">
    <location>
        <begin position="2062"/>
        <end position="2332"/>
    </location>
</feature>
<dbReference type="InterPro" id="IPR011009">
    <property type="entry name" value="Kinase-like_dom_sf"/>
</dbReference>
<dbReference type="Gene3D" id="2.60.40.10">
    <property type="entry name" value="Immunoglobulins"/>
    <property type="match status" value="8"/>
</dbReference>
<dbReference type="EMBL" id="KE524855">
    <property type="protein sequence ID" value="KFB37897.1"/>
    <property type="molecule type" value="Genomic_DNA"/>
</dbReference>
<dbReference type="EMBL" id="ATLV01013410">
    <property type="status" value="NOT_ANNOTATED_CDS"/>
    <property type="molecule type" value="Genomic_DNA"/>
</dbReference>
<dbReference type="PANTHER" id="PTHR24416">
    <property type="entry name" value="TYROSINE-PROTEIN KINASE RECEPTOR"/>
    <property type="match status" value="1"/>
</dbReference>
<dbReference type="SUPFAM" id="SSF63825">
    <property type="entry name" value="YWTD domain"/>
    <property type="match status" value="3"/>
</dbReference>
<evidence type="ECO:0000313" key="23">
    <source>
        <dbReference type="EnsemblMetazoa" id="ASIC005217-PA"/>
    </source>
</evidence>
<evidence type="ECO:0000256" key="16">
    <source>
        <dbReference type="RuleBase" id="RU000312"/>
    </source>
</evidence>
<dbReference type="SMART" id="SM00219">
    <property type="entry name" value="TyrKc"/>
    <property type="match status" value="1"/>
</dbReference>
<evidence type="ECO:0000256" key="18">
    <source>
        <dbReference type="SAM" id="Phobius"/>
    </source>
</evidence>
<feature type="region of interest" description="Disordered" evidence="17">
    <location>
        <begin position="2418"/>
        <end position="2440"/>
    </location>
</feature>
<keyword evidence="4 16" id="KW-0812">Transmembrane</keyword>
<dbReference type="GO" id="GO:0032006">
    <property type="term" value="P:regulation of TOR signaling"/>
    <property type="evidence" value="ECO:0007669"/>
    <property type="project" value="TreeGrafter"/>
</dbReference>
<dbReference type="InterPro" id="IPR002011">
    <property type="entry name" value="Tyr_kinase_rcpt_2_CS"/>
</dbReference>
<evidence type="ECO:0000256" key="3">
    <source>
        <dbReference type="ARBA" id="ARBA00022679"/>
    </source>
</evidence>
<feature type="chain" id="PRO_5010759841" description="Tyrosine-protein kinase receptor" evidence="19">
    <location>
        <begin position="25"/>
        <end position="2580"/>
    </location>
</feature>
<evidence type="ECO:0000256" key="15">
    <source>
        <dbReference type="PROSITE-ProRule" id="PRU10141"/>
    </source>
</evidence>
<dbReference type="PANTHER" id="PTHR24416:SF527">
    <property type="entry name" value="PROTO-ONCOGENE TYROSINE-PROTEIN KINASE ROS"/>
    <property type="match status" value="1"/>
</dbReference>
<dbReference type="PROSITE" id="PS00107">
    <property type="entry name" value="PROTEIN_KINASE_ATP"/>
    <property type="match status" value="1"/>
</dbReference>
<dbReference type="InterPro" id="IPR017441">
    <property type="entry name" value="Protein_kinase_ATP_BS"/>
</dbReference>
<comment type="similarity">
    <text evidence="16">Belongs to the protein kinase superfamily. Tyr protein kinase family. Insulin receptor subfamily.</text>
</comment>
<dbReference type="GO" id="GO:0030154">
    <property type="term" value="P:cell differentiation"/>
    <property type="evidence" value="ECO:0007669"/>
    <property type="project" value="UniProtKB-ARBA"/>
</dbReference>
<evidence type="ECO:0000256" key="13">
    <source>
        <dbReference type="ARBA" id="ARBA00023180"/>
    </source>
</evidence>
<dbReference type="InterPro" id="IPR020635">
    <property type="entry name" value="Tyr_kinase_cat_dom"/>
</dbReference>
<reference evidence="22 24" key="1">
    <citation type="journal article" date="2014" name="BMC Genomics">
        <title>Genome sequence of Anopheles sinensis provides insight into genetics basis of mosquito competence for malaria parasites.</title>
        <authorList>
            <person name="Zhou D."/>
            <person name="Zhang D."/>
            <person name="Ding G."/>
            <person name="Shi L."/>
            <person name="Hou Q."/>
            <person name="Ye Y."/>
            <person name="Xu Y."/>
            <person name="Zhou H."/>
            <person name="Xiong C."/>
            <person name="Li S."/>
            <person name="Yu J."/>
            <person name="Hong S."/>
            <person name="Yu X."/>
            <person name="Zou P."/>
            <person name="Chen C."/>
            <person name="Chang X."/>
            <person name="Wang W."/>
            <person name="Lv Y."/>
            <person name="Sun Y."/>
            <person name="Ma L."/>
            <person name="Shen B."/>
            <person name="Zhu C."/>
        </authorList>
    </citation>
    <scope>NUCLEOTIDE SEQUENCE [LARGE SCALE GENOMIC DNA]</scope>
</reference>
<keyword evidence="24" id="KW-1185">Reference proteome</keyword>
<dbReference type="OMA" id="RDYWHLQ"/>
<accession>A0A084VIV3</accession>
<evidence type="ECO:0000256" key="4">
    <source>
        <dbReference type="ARBA" id="ARBA00022692"/>
    </source>
</evidence>
<dbReference type="PROSITE" id="PS50011">
    <property type="entry name" value="PROTEIN_KINASE_DOM"/>
    <property type="match status" value="1"/>
</dbReference>